<reference evidence="1" key="1">
    <citation type="journal article" date="2015" name="Nature">
        <title>Complex archaea that bridge the gap between prokaryotes and eukaryotes.</title>
        <authorList>
            <person name="Spang A."/>
            <person name="Saw J.H."/>
            <person name="Jorgensen S.L."/>
            <person name="Zaremba-Niedzwiedzka K."/>
            <person name="Martijn J."/>
            <person name="Lind A.E."/>
            <person name="van Eijk R."/>
            <person name="Schleper C."/>
            <person name="Guy L."/>
            <person name="Ettema T.J."/>
        </authorList>
    </citation>
    <scope>NUCLEOTIDE SEQUENCE</scope>
</reference>
<gene>
    <name evidence="1" type="ORF">LCGC14_2988970</name>
</gene>
<dbReference type="AlphaFoldDB" id="A0A0F8X4F7"/>
<accession>A0A0F8X4F7</accession>
<comment type="caution">
    <text evidence="1">The sequence shown here is derived from an EMBL/GenBank/DDBJ whole genome shotgun (WGS) entry which is preliminary data.</text>
</comment>
<proteinExistence type="predicted"/>
<dbReference type="EMBL" id="LAZR01061248">
    <property type="protein sequence ID" value="KKK63967.1"/>
    <property type="molecule type" value="Genomic_DNA"/>
</dbReference>
<feature type="non-terminal residue" evidence="1">
    <location>
        <position position="33"/>
    </location>
</feature>
<organism evidence="1">
    <name type="scientific">marine sediment metagenome</name>
    <dbReference type="NCBI Taxonomy" id="412755"/>
    <lineage>
        <taxon>unclassified sequences</taxon>
        <taxon>metagenomes</taxon>
        <taxon>ecological metagenomes</taxon>
    </lineage>
</organism>
<evidence type="ECO:0000313" key="1">
    <source>
        <dbReference type="EMBL" id="KKK63967.1"/>
    </source>
</evidence>
<sequence length="33" mass="3453">MFRRDVCWICLAAAAVAGLGVEPTQADPSTSDT</sequence>
<name>A0A0F8X4F7_9ZZZZ</name>
<protein>
    <submittedName>
        <fullName evidence="1">Uncharacterized protein</fullName>
    </submittedName>
</protein>